<evidence type="ECO:0000256" key="13">
    <source>
        <dbReference type="SAM" id="Phobius"/>
    </source>
</evidence>
<dbReference type="InterPro" id="IPR013233">
    <property type="entry name" value="PIG-X/PBN1"/>
</dbReference>
<dbReference type="STRING" id="1047168.A0A0F4GQ19"/>
<dbReference type="Pfam" id="PF08320">
    <property type="entry name" value="PIG-X"/>
    <property type="match status" value="1"/>
</dbReference>
<evidence type="ECO:0000256" key="1">
    <source>
        <dbReference type="ARBA" id="ARBA00004643"/>
    </source>
</evidence>
<dbReference type="Pfam" id="PF16015">
    <property type="entry name" value="Promethin"/>
    <property type="match status" value="1"/>
</dbReference>
<evidence type="ECO:0000256" key="9">
    <source>
        <dbReference type="ARBA" id="ARBA00022989"/>
    </source>
</evidence>
<feature type="transmembrane region" description="Helical" evidence="13">
    <location>
        <begin position="84"/>
        <end position="105"/>
    </location>
</feature>
<sequence length="763" mass="82711">MADQLKNASSGVQDQAKSATKGTPISGVQEKIQSGTNGLLSSINSMASTVAAKGQALVDRIFPPEKRAAFLAQLQSFMLANPKLSAFLGMNLLLTGVPLGLFILFSISVFIFALVVALIVAFLGAVLFTLFCVGVALLIVLPTIMFTTFAATFLFLWGLGGYYILRWANGDSRGSENGQASEGNAIGDKLNSLTGGRLTGFMEDARGQNAKKGIEGYNDRFTRPAGDKGDNSTATTTGSNAKSGSNQHVGAITTKASDATSGGTGVDPADIELADDALIYAKARDAAEERRITIGLSDLPQELQLLLNEFHELHVRLVSSKNYNAFSPAVSRLPSGLHIFFTPRTSGAESKLCSCLKLLLQGDVKCDASLDSFTKPPILSERFASASTYQFYHASSDISQISAELARTLCLDAESVQTMQPLCEGLHRTKSAAYVDYDFDTISHALNVVVMWDPSTTRLASIDGQTGLRKVTAEDRLEVGILAVEKADEPEEISLGGYLTVLGEDDHPSATLFSFPARHHPLPSGDDTTFSAKFQQPTGLHPKLEISFSARDLSPPKDSCVLHAYWTLPSYLFIDRYQLSDSLFLESQNLVSLRSLDGEQDLEAPDWVVRRWGSSVLLELAAPKAVHTPSSENDWVVTIPTHLRYINSTFPRFDGSRVRVPWPVVFWACEAEEGLKMATNPFDRVNVGYDGLFGPKTMFYHVPPAAKELMERLTVPTLNADQTGWVPFGTAVAVLLGFGWVMLQLLWPKASAQVTAAARKKTE</sequence>
<name>A0A0F4GQ19_9PEZI</name>
<keyword evidence="7 13" id="KW-0812">Transmembrane</keyword>
<keyword evidence="10 13" id="KW-0472">Membrane</keyword>
<comment type="caution">
    <text evidence="14">The sequence shown here is derived from an EMBL/GenBank/DDBJ whole genome shotgun (WGS) entry which is preliminary data.</text>
</comment>
<comment type="subcellular location">
    <subcellularLocation>
        <location evidence="1">Endoplasmic reticulum membrane</location>
        <topology evidence="1">Single-pass type III membrane protein</topology>
    </subcellularLocation>
</comment>
<dbReference type="AlphaFoldDB" id="A0A0F4GQ19"/>
<feature type="transmembrane region" description="Helical" evidence="13">
    <location>
        <begin position="724"/>
        <end position="743"/>
    </location>
</feature>
<dbReference type="GO" id="GO:0005789">
    <property type="term" value="C:endoplasmic reticulum membrane"/>
    <property type="evidence" value="ECO:0007669"/>
    <property type="project" value="UniProtKB-SubCell"/>
</dbReference>
<feature type="region of interest" description="Disordered" evidence="12">
    <location>
        <begin position="1"/>
        <end position="24"/>
    </location>
</feature>
<comment type="similarity">
    <text evidence="3">Belongs to the PIGX family.</text>
</comment>
<evidence type="ECO:0000256" key="7">
    <source>
        <dbReference type="ARBA" id="ARBA00022692"/>
    </source>
</evidence>
<evidence type="ECO:0000256" key="4">
    <source>
        <dbReference type="ARBA" id="ARBA00019261"/>
    </source>
</evidence>
<feature type="compositionally biased region" description="Basic and acidic residues" evidence="12">
    <location>
        <begin position="216"/>
        <end position="230"/>
    </location>
</feature>
<dbReference type="InterPro" id="IPR042322">
    <property type="entry name" value="Pbn1"/>
</dbReference>
<keyword evidence="6" id="KW-0337">GPI-anchor biosynthesis</keyword>
<dbReference type="SMART" id="SM00780">
    <property type="entry name" value="PIG-X"/>
    <property type="match status" value="1"/>
</dbReference>
<dbReference type="PANTHER" id="PTHR28533:SF1">
    <property type="entry name" value="PROTEIN PBN1"/>
    <property type="match status" value="1"/>
</dbReference>
<evidence type="ECO:0000313" key="15">
    <source>
        <dbReference type="Proteomes" id="UP000033647"/>
    </source>
</evidence>
<evidence type="ECO:0000313" key="14">
    <source>
        <dbReference type="EMBL" id="KJX99519.1"/>
    </source>
</evidence>
<evidence type="ECO:0000256" key="10">
    <source>
        <dbReference type="ARBA" id="ARBA00023136"/>
    </source>
</evidence>
<feature type="compositionally biased region" description="Polar residues" evidence="12">
    <location>
        <begin position="231"/>
        <end position="247"/>
    </location>
</feature>
<keyword evidence="15" id="KW-1185">Reference proteome</keyword>
<dbReference type="PANTHER" id="PTHR28533">
    <property type="entry name" value="PROTEIN PBN1"/>
    <property type="match status" value="1"/>
</dbReference>
<dbReference type="GO" id="GO:1990529">
    <property type="term" value="C:glycosylphosphatidylinositol-mannosyltransferase I complex"/>
    <property type="evidence" value="ECO:0007669"/>
    <property type="project" value="TreeGrafter"/>
</dbReference>
<proteinExistence type="inferred from homology"/>
<feature type="compositionally biased region" description="Polar residues" evidence="12">
    <location>
        <begin position="1"/>
        <end position="23"/>
    </location>
</feature>
<dbReference type="OrthoDB" id="5546453at2759"/>
<comment type="pathway">
    <text evidence="2">Glycolipid biosynthesis; glycosylphosphatidylinositol-anchor biosynthesis.</text>
</comment>
<dbReference type="GO" id="GO:0006506">
    <property type="term" value="P:GPI anchor biosynthetic process"/>
    <property type="evidence" value="ECO:0007669"/>
    <property type="project" value="UniProtKB-UniPathway"/>
</dbReference>
<dbReference type="UniPathway" id="UPA00196"/>
<keyword evidence="9 13" id="KW-1133">Transmembrane helix</keyword>
<reference evidence="14 15" key="1">
    <citation type="submission" date="2015-03" db="EMBL/GenBank/DDBJ databases">
        <title>RNA-seq based gene annotation and comparative genomics of four Zymoseptoria species reveal species-specific pathogenicity related genes and transposable element activity.</title>
        <authorList>
            <person name="Grandaubert J."/>
            <person name="Bhattacharyya A."/>
            <person name="Stukenbrock E.H."/>
        </authorList>
    </citation>
    <scope>NUCLEOTIDE SEQUENCE [LARGE SCALE GENOMIC DNA]</scope>
    <source>
        <strain evidence="14 15">Zb18110</strain>
    </source>
</reference>
<keyword evidence="11" id="KW-0325">Glycoprotein</keyword>
<dbReference type="Proteomes" id="UP000033647">
    <property type="component" value="Unassembled WGS sequence"/>
</dbReference>
<feature type="transmembrane region" description="Helical" evidence="13">
    <location>
        <begin position="146"/>
        <end position="165"/>
    </location>
</feature>
<feature type="transmembrane region" description="Helical" evidence="13">
    <location>
        <begin position="111"/>
        <end position="139"/>
    </location>
</feature>
<accession>A0A0F4GQ19</accession>
<evidence type="ECO:0000256" key="8">
    <source>
        <dbReference type="ARBA" id="ARBA00022824"/>
    </source>
</evidence>
<evidence type="ECO:0000256" key="5">
    <source>
        <dbReference type="ARBA" id="ARBA00020410"/>
    </source>
</evidence>
<evidence type="ECO:0000256" key="12">
    <source>
        <dbReference type="SAM" id="MobiDB-lite"/>
    </source>
</evidence>
<dbReference type="EMBL" id="LAFY01000346">
    <property type="protein sequence ID" value="KJX99519.1"/>
    <property type="molecule type" value="Genomic_DNA"/>
</dbReference>
<evidence type="ECO:0000256" key="6">
    <source>
        <dbReference type="ARBA" id="ARBA00022502"/>
    </source>
</evidence>
<keyword evidence="8" id="KW-0256">Endoplasmic reticulum</keyword>
<evidence type="ECO:0000256" key="11">
    <source>
        <dbReference type="ARBA" id="ARBA00023180"/>
    </source>
</evidence>
<evidence type="ECO:0000256" key="3">
    <source>
        <dbReference type="ARBA" id="ARBA00010345"/>
    </source>
</evidence>
<evidence type="ECO:0000256" key="2">
    <source>
        <dbReference type="ARBA" id="ARBA00004687"/>
    </source>
</evidence>
<protein>
    <recommendedName>
        <fullName evidence="5">Protein PBN1</fullName>
    </recommendedName>
    <alternativeName>
        <fullName evidence="4">Protein pbn1</fullName>
    </alternativeName>
</protein>
<gene>
    <name evidence="14" type="ORF">TI39_contig354g00065</name>
</gene>
<feature type="region of interest" description="Disordered" evidence="12">
    <location>
        <begin position="216"/>
        <end position="247"/>
    </location>
</feature>
<organism evidence="14 15">
    <name type="scientific">Zymoseptoria brevis</name>
    <dbReference type="NCBI Taxonomy" id="1047168"/>
    <lineage>
        <taxon>Eukaryota</taxon>
        <taxon>Fungi</taxon>
        <taxon>Dikarya</taxon>
        <taxon>Ascomycota</taxon>
        <taxon>Pezizomycotina</taxon>
        <taxon>Dothideomycetes</taxon>
        <taxon>Dothideomycetidae</taxon>
        <taxon>Mycosphaerellales</taxon>
        <taxon>Mycosphaerellaceae</taxon>
        <taxon>Zymoseptoria</taxon>
    </lineage>
</organism>
<dbReference type="GO" id="GO:0000030">
    <property type="term" value="F:mannosyltransferase activity"/>
    <property type="evidence" value="ECO:0007669"/>
    <property type="project" value="TreeGrafter"/>
</dbReference>